<dbReference type="PROSITE" id="PS00893">
    <property type="entry name" value="NUDIX_BOX"/>
    <property type="match status" value="1"/>
</dbReference>
<dbReference type="PRINTS" id="PR00502">
    <property type="entry name" value="NUDIXFAMILY"/>
</dbReference>
<gene>
    <name evidence="5" type="ORF">KDD17_03350</name>
</gene>
<organism evidence="5 6">
    <name type="scientific">Sulfitobacter albidus</name>
    <dbReference type="NCBI Taxonomy" id="2829501"/>
    <lineage>
        <taxon>Bacteria</taxon>
        <taxon>Pseudomonadati</taxon>
        <taxon>Pseudomonadota</taxon>
        <taxon>Alphaproteobacteria</taxon>
        <taxon>Rhodobacterales</taxon>
        <taxon>Roseobacteraceae</taxon>
        <taxon>Sulfitobacter</taxon>
    </lineage>
</organism>
<sequence length="143" mass="15637">MSGGVRVLVEDAQGRFLILRRADDGKWGLPAGGMELGESLLDAAARELREETGLRLIAPTPFGLASDPTIETHTYPNGDTVQYITLLVHSALGDQTPVARDGEARAFDWITPDAVPGLDFATPERPTFDHWQRFRVTGTFQMG</sequence>
<feature type="domain" description="Nudix hydrolase" evidence="4">
    <location>
        <begin position="1"/>
        <end position="134"/>
    </location>
</feature>
<evidence type="ECO:0000256" key="1">
    <source>
        <dbReference type="ARBA" id="ARBA00001946"/>
    </source>
</evidence>
<evidence type="ECO:0000259" key="4">
    <source>
        <dbReference type="PROSITE" id="PS51462"/>
    </source>
</evidence>
<dbReference type="Pfam" id="PF00293">
    <property type="entry name" value="NUDIX"/>
    <property type="match status" value="1"/>
</dbReference>
<proteinExistence type="inferred from homology"/>
<reference evidence="5" key="1">
    <citation type="submission" date="2021-04" db="EMBL/GenBank/DDBJ databases">
        <title>Complete genome sequence for Sulfitobacter sp. strain JK7-1.</title>
        <authorList>
            <person name="Park S.-J."/>
        </authorList>
    </citation>
    <scope>NUCLEOTIDE SEQUENCE</scope>
    <source>
        <strain evidence="5">JK7-1</strain>
    </source>
</reference>
<dbReference type="InterPro" id="IPR020476">
    <property type="entry name" value="Nudix_hydrolase"/>
</dbReference>
<comment type="cofactor">
    <cofactor evidence="1">
        <name>Mg(2+)</name>
        <dbReference type="ChEBI" id="CHEBI:18420"/>
    </cofactor>
</comment>
<keyword evidence="6" id="KW-1185">Reference proteome</keyword>
<evidence type="ECO:0000256" key="2">
    <source>
        <dbReference type="ARBA" id="ARBA00022801"/>
    </source>
</evidence>
<evidence type="ECO:0000313" key="6">
    <source>
        <dbReference type="Proteomes" id="UP000683291"/>
    </source>
</evidence>
<dbReference type="Proteomes" id="UP000683291">
    <property type="component" value="Chromosome 1"/>
</dbReference>
<accession>A0A975PNK5</accession>
<dbReference type="AlphaFoldDB" id="A0A975PNK5"/>
<dbReference type="PROSITE" id="PS51462">
    <property type="entry name" value="NUDIX"/>
    <property type="match status" value="1"/>
</dbReference>
<dbReference type="PANTHER" id="PTHR43046">
    <property type="entry name" value="GDP-MANNOSE MANNOSYL HYDROLASE"/>
    <property type="match status" value="1"/>
</dbReference>
<dbReference type="EMBL" id="CP073581">
    <property type="protein sequence ID" value="QUJ77943.1"/>
    <property type="molecule type" value="Genomic_DNA"/>
</dbReference>
<dbReference type="InterPro" id="IPR015797">
    <property type="entry name" value="NUDIX_hydrolase-like_dom_sf"/>
</dbReference>
<dbReference type="PANTHER" id="PTHR43046:SF14">
    <property type="entry name" value="MUTT_NUDIX FAMILY PROTEIN"/>
    <property type="match status" value="1"/>
</dbReference>
<dbReference type="Gene3D" id="3.90.79.10">
    <property type="entry name" value="Nucleoside Triphosphate Pyrophosphohydrolase"/>
    <property type="match status" value="1"/>
</dbReference>
<protein>
    <submittedName>
        <fullName evidence="5">NUDIX domain-containing protein</fullName>
    </submittedName>
</protein>
<dbReference type="GO" id="GO:0016787">
    <property type="term" value="F:hydrolase activity"/>
    <property type="evidence" value="ECO:0007669"/>
    <property type="project" value="UniProtKB-KW"/>
</dbReference>
<evidence type="ECO:0000256" key="3">
    <source>
        <dbReference type="RuleBase" id="RU003476"/>
    </source>
</evidence>
<dbReference type="KEGG" id="sual:KDD17_03350"/>
<dbReference type="InterPro" id="IPR000086">
    <property type="entry name" value="NUDIX_hydrolase_dom"/>
</dbReference>
<evidence type="ECO:0000313" key="5">
    <source>
        <dbReference type="EMBL" id="QUJ77943.1"/>
    </source>
</evidence>
<keyword evidence="2 3" id="KW-0378">Hydrolase</keyword>
<comment type="similarity">
    <text evidence="3">Belongs to the Nudix hydrolase family.</text>
</comment>
<dbReference type="SUPFAM" id="SSF55811">
    <property type="entry name" value="Nudix"/>
    <property type="match status" value="1"/>
</dbReference>
<dbReference type="InterPro" id="IPR020084">
    <property type="entry name" value="NUDIX_hydrolase_CS"/>
</dbReference>
<name>A0A975PNK5_9RHOB</name>